<comment type="caution">
    <text evidence="2">The sequence shown here is derived from an EMBL/GenBank/DDBJ whole genome shotgun (WGS) entry which is preliminary data.</text>
</comment>
<feature type="signal peptide" evidence="1">
    <location>
        <begin position="1"/>
        <end position="23"/>
    </location>
</feature>
<evidence type="ECO:0008006" key="4">
    <source>
        <dbReference type="Google" id="ProtNLM"/>
    </source>
</evidence>
<keyword evidence="1" id="KW-0732">Signal</keyword>
<protein>
    <recommendedName>
        <fullName evidence="4">Type 1 fimbrial protein</fullName>
    </recommendedName>
</protein>
<evidence type="ECO:0000256" key="1">
    <source>
        <dbReference type="SAM" id="SignalP"/>
    </source>
</evidence>
<reference evidence="2 3" key="1">
    <citation type="submission" date="2021-08" db="EMBL/GenBank/DDBJ databases">
        <authorList>
            <person name="Peeters C."/>
        </authorList>
    </citation>
    <scope>NUCLEOTIDE SEQUENCE [LARGE SCALE GENOMIC DNA]</scope>
    <source>
        <strain evidence="2 3">LMG 32289</strain>
    </source>
</reference>
<dbReference type="EMBL" id="CAJZAG010000007">
    <property type="protein sequence ID" value="CAG9176511.1"/>
    <property type="molecule type" value="Genomic_DNA"/>
</dbReference>
<proteinExistence type="predicted"/>
<gene>
    <name evidence="2" type="ORF">LMG32289_03554</name>
</gene>
<keyword evidence="3" id="KW-1185">Reference proteome</keyword>
<accession>A0ABM8X936</accession>
<evidence type="ECO:0000313" key="2">
    <source>
        <dbReference type="EMBL" id="CAG9176511.1"/>
    </source>
</evidence>
<evidence type="ECO:0000313" key="3">
    <source>
        <dbReference type="Proteomes" id="UP000706525"/>
    </source>
</evidence>
<organism evidence="2 3">
    <name type="scientific">Cupriavidus pampae</name>
    <dbReference type="NCBI Taxonomy" id="659251"/>
    <lineage>
        <taxon>Bacteria</taxon>
        <taxon>Pseudomonadati</taxon>
        <taxon>Pseudomonadota</taxon>
        <taxon>Betaproteobacteria</taxon>
        <taxon>Burkholderiales</taxon>
        <taxon>Burkholderiaceae</taxon>
        <taxon>Cupriavidus</taxon>
    </lineage>
</organism>
<feature type="chain" id="PRO_5046176227" description="Type 1 fimbrial protein" evidence="1">
    <location>
        <begin position="24"/>
        <end position="120"/>
    </location>
</feature>
<name>A0ABM8X936_9BURK</name>
<dbReference type="Proteomes" id="UP000706525">
    <property type="component" value="Unassembled WGS sequence"/>
</dbReference>
<sequence length="120" mass="12472">MTLRTTRILSVALLSSASVAALAQDAVSLRVRGTIHPAACAVQVPAAKNSDASESNRNVQVMLECDAGARVALSAVGGALVPESKSGDARASDRIVRRAYDVTVMTTSRDNAVTITVTYL</sequence>